<dbReference type="CDD" id="cd00038">
    <property type="entry name" value="CAP_ED"/>
    <property type="match status" value="1"/>
</dbReference>
<feature type="compositionally biased region" description="Polar residues" evidence="25">
    <location>
        <begin position="1098"/>
        <end position="1112"/>
    </location>
</feature>
<evidence type="ECO:0000256" key="10">
    <source>
        <dbReference type="ARBA" id="ARBA00022490"/>
    </source>
</evidence>
<feature type="region of interest" description="Disordered" evidence="25">
    <location>
        <begin position="948"/>
        <end position="1010"/>
    </location>
</feature>
<feature type="domain" description="N-terminal Ras-GEF" evidence="30">
    <location>
        <begin position="138"/>
        <end position="251"/>
    </location>
</feature>
<dbReference type="SUPFAM" id="SSF50156">
    <property type="entry name" value="PDZ domain-like"/>
    <property type="match status" value="1"/>
</dbReference>
<evidence type="ECO:0000256" key="16">
    <source>
        <dbReference type="ARBA" id="ARBA00022902"/>
    </source>
</evidence>
<feature type="region of interest" description="Disordered" evidence="25">
    <location>
        <begin position="1076"/>
        <end position="1112"/>
    </location>
</feature>
<dbReference type="GO" id="GO:0030154">
    <property type="term" value="P:cell differentiation"/>
    <property type="evidence" value="ECO:0007669"/>
    <property type="project" value="UniProtKB-KW"/>
</dbReference>
<evidence type="ECO:0000256" key="25">
    <source>
        <dbReference type="SAM" id="MobiDB-lite"/>
    </source>
</evidence>
<comment type="similarity">
    <text evidence="5">Belongs to the RAPGEF2 family.</text>
</comment>
<evidence type="ECO:0000256" key="23">
    <source>
        <dbReference type="ARBA" id="ARBA00032021"/>
    </source>
</evidence>
<evidence type="ECO:0000259" key="29">
    <source>
        <dbReference type="PROSITE" id="PS50200"/>
    </source>
</evidence>
<dbReference type="CDD" id="cd00155">
    <property type="entry name" value="RasGEF"/>
    <property type="match status" value="1"/>
</dbReference>
<evidence type="ECO:0000256" key="20">
    <source>
        <dbReference type="ARBA" id="ARBA00030673"/>
    </source>
</evidence>
<dbReference type="GO" id="GO:0005886">
    <property type="term" value="C:plasma membrane"/>
    <property type="evidence" value="ECO:0007669"/>
    <property type="project" value="UniProtKB-SubCell"/>
</dbReference>
<dbReference type="SMART" id="SM00100">
    <property type="entry name" value="cNMP"/>
    <property type="match status" value="1"/>
</dbReference>
<dbReference type="GO" id="GO:0005770">
    <property type="term" value="C:late endosome"/>
    <property type="evidence" value="ECO:0007669"/>
    <property type="project" value="UniProtKB-SubCell"/>
</dbReference>
<dbReference type="GO" id="GO:0048471">
    <property type="term" value="C:perinuclear region of cytoplasm"/>
    <property type="evidence" value="ECO:0007669"/>
    <property type="project" value="UniProtKB-SubCell"/>
</dbReference>
<evidence type="ECO:0000256" key="5">
    <source>
        <dbReference type="ARBA" id="ARBA00010829"/>
    </source>
</evidence>
<dbReference type="PROSITE" id="PS50009">
    <property type="entry name" value="RASGEF_CAT"/>
    <property type="match status" value="1"/>
</dbReference>
<dbReference type="PROSITE" id="PS50042">
    <property type="entry name" value="CNMP_BINDING_3"/>
    <property type="match status" value="1"/>
</dbReference>
<keyword evidence="15" id="KW-0832">Ubl conjugation</keyword>
<keyword evidence="8" id="KW-0217">Developmental protein</keyword>
<evidence type="ECO:0000259" key="28">
    <source>
        <dbReference type="PROSITE" id="PS50106"/>
    </source>
</evidence>
<keyword evidence="18" id="KW-0472">Membrane</keyword>
<dbReference type="InterPro" id="IPR000651">
    <property type="entry name" value="Ras-like_Gua-exchang_fac_N"/>
</dbReference>
<feature type="domain" description="PDZ" evidence="28">
    <location>
        <begin position="256"/>
        <end position="326"/>
    </location>
</feature>
<evidence type="ECO:0000256" key="7">
    <source>
        <dbReference type="ARBA" id="ARBA00022468"/>
    </source>
</evidence>
<keyword evidence="32" id="KW-1185">Reference proteome</keyword>
<dbReference type="FunFam" id="1.10.840.10:FF:000001">
    <property type="entry name" value="Rap guanine nucleotide exchange factor (GEF) 6"/>
    <property type="match status" value="1"/>
</dbReference>
<dbReference type="Gene3D" id="2.30.42.10">
    <property type="match status" value="1"/>
</dbReference>
<evidence type="ECO:0000259" key="27">
    <source>
        <dbReference type="PROSITE" id="PS50042"/>
    </source>
</evidence>
<organism evidence="31 32">
    <name type="scientific">Aquarana catesbeiana</name>
    <name type="common">American bullfrog</name>
    <name type="synonym">Rana catesbeiana</name>
    <dbReference type="NCBI Taxonomy" id="8400"/>
    <lineage>
        <taxon>Eukaryota</taxon>
        <taxon>Metazoa</taxon>
        <taxon>Chordata</taxon>
        <taxon>Craniata</taxon>
        <taxon>Vertebrata</taxon>
        <taxon>Euteleostomi</taxon>
        <taxon>Amphibia</taxon>
        <taxon>Batrachia</taxon>
        <taxon>Anura</taxon>
        <taxon>Neobatrachia</taxon>
        <taxon>Ranoidea</taxon>
        <taxon>Ranidae</taxon>
        <taxon>Aquarana</taxon>
    </lineage>
</organism>
<dbReference type="SMART" id="SM00228">
    <property type="entry name" value="PDZ"/>
    <property type="match status" value="1"/>
</dbReference>
<dbReference type="InterPro" id="IPR000159">
    <property type="entry name" value="RA_dom"/>
</dbReference>
<dbReference type="GO" id="GO:0070161">
    <property type="term" value="C:anchoring junction"/>
    <property type="evidence" value="ECO:0007669"/>
    <property type="project" value="UniProtKB-SubCell"/>
</dbReference>
<evidence type="ECO:0000256" key="21">
    <source>
        <dbReference type="ARBA" id="ARBA00031545"/>
    </source>
</evidence>
<dbReference type="SMART" id="SM00147">
    <property type="entry name" value="RasGEF"/>
    <property type="match status" value="1"/>
</dbReference>
<keyword evidence="14" id="KW-0221">Differentiation</keyword>
<evidence type="ECO:0000256" key="18">
    <source>
        <dbReference type="ARBA" id="ARBA00023136"/>
    </source>
</evidence>
<dbReference type="InterPro" id="IPR014710">
    <property type="entry name" value="RmlC-like_jellyroll"/>
</dbReference>
<evidence type="ECO:0000256" key="4">
    <source>
        <dbReference type="ARBA" id="ARBA00004603"/>
    </source>
</evidence>
<evidence type="ECO:0000256" key="11">
    <source>
        <dbReference type="ARBA" id="ARBA00022553"/>
    </source>
</evidence>
<dbReference type="Gene3D" id="2.60.120.10">
    <property type="entry name" value="Jelly Rolls"/>
    <property type="match status" value="1"/>
</dbReference>
<evidence type="ECO:0000256" key="13">
    <source>
        <dbReference type="ARBA" id="ARBA00022753"/>
    </source>
</evidence>
<evidence type="ECO:0000256" key="22">
    <source>
        <dbReference type="ARBA" id="ARBA00031980"/>
    </source>
</evidence>
<dbReference type="FunFam" id="2.30.42.10:FF:000024">
    <property type="entry name" value="rap guanine nucleotide exchange factor 2 isoform X1"/>
    <property type="match status" value="1"/>
</dbReference>
<dbReference type="Proteomes" id="UP000228934">
    <property type="component" value="Unassembled WGS sequence"/>
</dbReference>
<dbReference type="PROSITE" id="PS50200">
    <property type="entry name" value="RA"/>
    <property type="match status" value="1"/>
</dbReference>
<evidence type="ECO:0000256" key="17">
    <source>
        <dbReference type="ARBA" id="ARBA00022949"/>
    </source>
</evidence>
<dbReference type="Pfam" id="PF00595">
    <property type="entry name" value="PDZ"/>
    <property type="match status" value="1"/>
</dbReference>
<evidence type="ECO:0000313" key="32">
    <source>
        <dbReference type="Proteomes" id="UP000228934"/>
    </source>
</evidence>
<gene>
    <name evidence="31" type="ORF">AB205_0217370</name>
</gene>
<dbReference type="FunFam" id="1.20.870.10:FF:000001">
    <property type="entry name" value="rap guanine nucleotide exchange factor 2 isoform X2"/>
    <property type="match status" value="1"/>
</dbReference>
<dbReference type="PROSITE" id="PS50212">
    <property type="entry name" value="RASGEF_NTER"/>
    <property type="match status" value="1"/>
</dbReference>
<keyword evidence="12 24" id="KW-0344">Guanine-nucleotide releasing factor</keyword>
<evidence type="ECO:0000259" key="26">
    <source>
        <dbReference type="PROSITE" id="PS50009"/>
    </source>
</evidence>
<dbReference type="InterPro" id="IPR023578">
    <property type="entry name" value="Ras_GEF_dom_sf"/>
</dbReference>
<dbReference type="CDD" id="cd06755">
    <property type="entry name" value="PDZ_RapGEF2_RapGEF6-like"/>
    <property type="match status" value="1"/>
</dbReference>
<dbReference type="SMART" id="SM00314">
    <property type="entry name" value="RA"/>
    <property type="match status" value="1"/>
</dbReference>
<protein>
    <recommendedName>
        <fullName evidence="6">Rap guanine nucleotide exchange factor 2</fullName>
    </recommendedName>
    <alternativeName>
        <fullName evidence="21">Cyclic nucleotide ras GEF</fullName>
    </alternativeName>
    <alternativeName>
        <fullName evidence="23">Neural RAP guanine nucleotide exchange protein</fullName>
    </alternativeName>
    <alternativeName>
        <fullName evidence="20">PDZ domain-containing guanine nucleotide exchange factor 1</fullName>
    </alternativeName>
    <alternativeName>
        <fullName evidence="19">RA-GEF-1</fullName>
    </alternativeName>
    <alternativeName>
        <fullName evidence="22">Ras/Rap1-associating GEF-1</fullName>
    </alternativeName>
</protein>
<feature type="region of interest" description="Disordered" evidence="25">
    <location>
        <begin position="864"/>
        <end position="903"/>
    </location>
</feature>
<feature type="compositionally biased region" description="Low complexity" evidence="25">
    <location>
        <begin position="961"/>
        <end position="978"/>
    </location>
</feature>
<reference evidence="32" key="1">
    <citation type="journal article" date="2017" name="Nat. Commun.">
        <title>The North American bullfrog draft genome provides insight into hormonal regulation of long noncoding RNA.</title>
        <authorList>
            <person name="Hammond S.A."/>
            <person name="Warren R.L."/>
            <person name="Vandervalk B.P."/>
            <person name="Kucuk E."/>
            <person name="Khan H."/>
            <person name="Gibb E.A."/>
            <person name="Pandoh P."/>
            <person name="Kirk H."/>
            <person name="Zhao Y."/>
            <person name="Jones M."/>
            <person name="Mungall A.J."/>
            <person name="Coope R."/>
            <person name="Pleasance S."/>
            <person name="Moore R.A."/>
            <person name="Holt R.A."/>
            <person name="Round J.M."/>
            <person name="Ohora S."/>
            <person name="Walle B.V."/>
            <person name="Veldhoen N."/>
            <person name="Helbing C.C."/>
            <person name="Birol I."/>
        </authorList>
    </citation>
    <scope>NUCLEOTIDE SEQUENCE [LARGE SCALE GENOMIC DNA]</scope>
</reference>
<feature type="domain" description="Cyclic nucleotide-binding" evidence="27">
    <location>
        <begin position="6"/>
        <end position="106"/>
    </location>
</feature>
<comment type="subcellular location">
    <subcellularLocation>
        <location evidence="2">Cell junction</location>
    </subcellularLocation>
    <subcellularLocation>
        <location evidence="1">Cell membrane</location>
    </subcellularLocation>
    <subcellularLocation>
        <location evidence="3">Cytoplasm</location>
        <location evidence="3">Perinuclear region</location>
    </subcellularLocation>
    <subcellularLocation>
        <location evidence="4">Late endosome</location>
    </subcellularLocation>
</comment>
<dbReference type="GO" id="GO:0007264">
    <property type="term" value="P:small GTPase-mediated signal transduction"/>
    <property type="evidence" value="ECO:0007669"/>
    <property type="project" value="InterPro"/>
</dbReference>
<feature type="compositionally biased region" description="Polar residues" evidence="25">
    <location>
        <begin position="1208"/>
        <end position="1217"/>
    </location>
</feature>
<keyword evidence="10" id="KW-0963">Cytoplasm</keyword>
<evidence type="ECO:0000256" key="6">
    <source>
        <dbReference type="ARBA" id="ARBA00016709"/>
    </source>
</evidence>
<evidence type="ECO:0000313" key="31">
    <source>
        <dbReference type="EMBL" id="PIN97343.1"/>
    </source>
</evidence>
<evidence type="ECO:0000256" key="19">
    <source>
        <dbReference type="ARBA" id="ARBA00029925"/>
    </source>
</evidence>
<dbReference type="InterPro" id="IPR001895">
    <property type="entry name" value="RASGEF_cat_dom"/>
</dbReference>
<feature type="compositionally biased region" description="Low complexity" evidence="25">
    <location>
        <begin position="894"/>
        <end position="903"/>
    </location>
</feature>
<dbReference type="InterPro" id="IPR001478">
    <property type="entry name" value="PDZ"/>
</dbReference>
<feature type="region of interest" description="Disordered" evidence="25">
    <location>
        <begin position="1294"/>
        <end position="1330"/>
    </location>
</feature>
<evidence type="ECO:0000256" key="9">
    <source>
        <dbReference type="ARBA" id="ARBA00022475"/>
    </source>
</evidence>
<feature type="domain" description="Ras-associating" evidence="29">
    <location>
        <begin position="477"/>
        <end position="563"/>
    </location>
</feature>
<dbReference type="GO" id="GO:0005096">
    <property type="term" value="F:GTPase activator activity"/>
    <property type="evidence" value="ECO:0007669"/>
    <property type="project" value="UniProtKB-KW"/>
</dbReference>
<feature type="region of interest" description="Disordered" evidence="25">
    <location>
        <begin position="1156"/>
        <end position="1223"/>
    </location>
</feature>
<dbReference type="InterPro" id="IPR029071">
    <property type="entry name" value="Ubiquitin-like_domsf"/>
</dbReference>
<dbReference type="GO" id="GO:0005085">
    <property type="term" value="F:guanyl-nucleotide exchange factor activity"/>
    <property type="evidence" value="ECO:0007669"/>
    <property type="project" value="UniProtKB-KW"/>
</dbReference>
<keyword evidence="17" id="KW-0965">Cell junction</keyword>
<accession>A0A2G9P1X5</accession>
<dbReference type="InterPro" id="IPR000595">
    <property type="entry name" value="cNMP-bd_dom"/>
</dbReference>
<proteinExistence type="inferred from homology"/>
<dbReference type="PANTHER" id="PTHR45161">
    <property type="entry name" value="CYTOSKELETON-ASSOCIATED PROTEIN 4"/>
    <property type="match status" value="1"/>
</dbReference>
<evidence type="ECO:0000256" key="14">
    <source>
        <dbReference type="ARBA" id="ARBA00022782"/>
    </source>
</evidence>
<keyword evidence="7" id="KW-0343">GTPase activation</keyword>
<dbReference type="CDD" id="cd01785">
    <property type="entry name" value="RA_PDZ-GEF1"/>
    <property type="match status" value="1"/>
</dbReference>
<evidence type="ECO:0000256" key="2">
    <source>
        <dbReference type="ARBA" id="ARBA00004282"/>
    </source>
</evidence>
<dbReference type="InterPro" id="IPR036034">
    <property type="entry name" value="PDZ_sf"/>
</dbReference>
<dbReference type="InterPro" id="IPR018490">
    <property type="entry name" value="cNMP-bd_dom_sf"/>
</dbReference>
<dbReference type="SUPFAM" id="SSF48366">
    <property type="entry name" value="Ras GEF"/>
    <property type="match status" value="1"/>
</dbReference>
<dbReference type="PROSITE" id="PS50106">
    <property type="entry name" value="PDZ"/>
    <property type="match status" value="1"/>
</dbReference>
<feature type="domain" description="Ras-GEF" evidence="26">
    <location>
        <begin position="588"/>
        <end position="815"/>
    </location>
</feature>
<keyword evidence="11" id="KW-0597">Phosphoprotein</keyword>
<feature type="compositionally biased region" description="Low complexity" evidence="25">
    <location>
        <begin position="994"/>
        <end position="1010"/>
    </location>
</feature>
<evidence type="ECO:0000256" key="24">
    <source>
        <dbReference type="PROSITE-ProRule" id="PRU00168"/>
    </source>
</evidence>
<evidence type="ECO:0000256" key="8">
    <source>
        <dbReference type="ARBA" id="ARBA00022473"/>
    </source>
</evidence>
<evidence type="ECO:0000256" key="3">
    <source>
        <dbReference type="ARBA" id="ARBA00004556"/>
    </source>
</evidence>
<dbReference type="InterPro" id="IPR036964">
    <property type="entry name" value="RASGEF_cat_dom_sf"/>
</dbReference>
<dbReference type="SUPFAM" id="SSF51206">
    <property type="entry name" value="cAMP-binding domain-like"/>
    <property type="match status" value="1"/>
</dbReference>
<evidence type="ECO:0000256" key="1">
    <source>
        <dbReference type="ARBA" id="ARBA00004236"/>
    </source>
</evidence>
<keyword evidence="9" id="KW-1003">Cell membrane</keyword>
<dbReference type="Pfam" id="PF00617">
    <property type="entry name" value="RasGEF"/>
    <property type="match status" value="1"/>
</dbReference>
<evidence type="ECO:0000256" key="12">
    <source>
        <dbReference type="ARBA" id="ARBA00022658"/>
    </source>
</evidence>
<dbReference type="Gene3D" id="1.10.840.10">
    <property type="entry name" value="Ras guanine-nucleotide exchange factors catalytic domain"/>
    <property type="match status" value="1"/>
</dbReference>
<evidence type="ECO:0000259" key="30">
    <source>
        <dbReference type="PROSITE" id="PS50212"/>
    </source>
</evidence>
<dbReference type="EMBL" id="KV923362">
    <property type="protein sequence ID" value="PIN97343.1"/>
    <property type="molecule type" value="Genomic_DNA"/>
</dbReference>
<dbReference type="CDD" id="cd06224">
    <property type="entry name" value="REM"/>
    <property type="match status" value="1"/>
</dbReference>
<dbReference type="GO" id="GO:0007399">
    <property type="term" value="P:nervous system development"/>
    <property type="evidence" value="ECO:0007669"/>
    <property type="project" value="UniProtKB-KW"/>
</dbReference>
<name>A0A2G9P1X5_AQUCT</name>
<dbReference type="OrthoDB" id="546434at2759"/>
<dbReference type="Pfam" id="PF00788">
    <property type="entry name" value="RA"/>
    <property type="match status" value="1"/>
</dbReference>
<feature type="compositionally biased region" description="Polar residues" evidence="25">
    <location>
        <begin position="1170"/>
        <end position="1182"/>
    </location>
</feature>
<dbReference type="SMART" id="SM00229">
    <property type="entry name" value="RasGEFN"/>
    <property type="match status" value="1"/>
</dbReference>
<sequence>MHQLPAFANMTMSVRRELCAVMVFAVVERAGTVVLNDGEELDSWSVILNGSVEVTYPDGRTEILCMGNSFGVSPTMEKELMKGVMRTKVDDCQFVCIAQQDYCRILNQVEKNMQKVEEEGEIVMVKEHRELDRTGTRKGHIVIKGTAERLTMHLVEEHSVVDPTYIEDFLLTYRTFLSSPMEVGKKLLEWFNDPSLRDKVTRVVLLWVNNHFNDFEGDLAMTRFLEEFENNLEREKMGGHLRLLNIACAAKAKRRLITLTKPSREALLPFTLLGGSDKGFGIFVDSVDPGSKAVEAGLKRGDQILEVNGQNFENIQLTKAMEILKNNTHLSITVKTNLFVFKELLARMLEEKRNSAPHLPKIGDIKKASRYSIPDLAVDVEQVIGLEKVSKKAKANTVGGRNKLKKILDKTRISILPQKPYNDIGIGQSQDDSIVGLRQTKHMPATLPVSGTLSSSNPDLLQSHHRILDFNTTPDLPDQVLRVFKADQQSRYIMISKDTTAKEVVIQAIREFALTAVPDAYSLCEVSVTPEGVIKQRRLPDQLSKLADRIQLSGRYYLKNNMETETLCSDEDAQDLLRESQLSLLQLSTIEVATQLSMRNFELFRNLEPTEYIEDLFKLKSKIGCTNLKNFEDVINQETFWVATEILRETNQLKRMKIIKHFIKIALHCRECKNFNSMFAIISGLNLAAVSRLRTTWEKLPSKYEKLFQDLQDLFDPSRNMAKYRNVLNSQNLQPPIIPLFPVIKKDLTFLHEGNDSKVEGLVNFEKLRMIAKEIRHVGRMASVNMDPALMFRTRSLSQGSTNAAVLDVAQTGGHKKRVRRSSFLNAKKLYEDAQMARKVKQYLSDLDLEMDEENLQTLSVQCEPSTNTLPKTPCDKRSGKPDTSPVAPRAATQQKQQQPVKVNQALQVPAVALYPSRKKVPVKDLPPFGINSPQALKKILSLSEEGSLERHKKAAEDTISNASSHLSSPPTSPQSSPRKGYSMPASGTVDNFSDSGHSEISSRSSIVSNSSFDGMHLHDDRRQRHSVSIVETNLGVGRTDRRTVMEAEPCCMGHYSHLVENRGLYASGTVLSSPSMEELSQDQGDRASLDAADSGRGSWTSCSSGSHDNIQTIPHQRSWETLPFGHVHFDSTSDGAGYWPSGSHIDHLIFSDHSTKHGRHNQGREALEQAQSRASWASSTGYWGEDSEGDTGTIKRRGGKDVALEAETSSISSQTAEETKPLPVPTHIAVTAASSKGLIVYCVTTARKEGRYREPPPTPPGYVGIPIADFAEGHPQLSRKPPDYNVALQRSRMMARRSDSEGAPATSPPSHSQPSSKIVNKPQWHKPNEADPRLAIYQAQGMMSKYLRCEDEISPCDRISRLERRAQKDIPYDCGACGPVSSSSALKEHWDTSDPLSHSLACEIL</sequence>
<dbReference type="SUPFAM" id="SSF54236">
    <property type="entry name" value="Ubiquitin-like"/>
    <property type="match status" value="1"/>
</dbReference>
<keyword evidence="13" id="KW-0967">Endosome</keyword>
<keyword evidence="16" id="KW-0524">Neurogenesis</keyword>
<feature type="compositionally biased region" description="Polar residues" evidence="25">
    <location>
        <begin position="1309"/>
        <end position="1319"/>
    </location>
</feature>
<dbReference type="Gene3D" id="1.20.870.10">
    <property type="entry name" value="Son of sevenless (SoS) protein Chain: S domain 1"/>
    <property type="match status" value="1"/>
</dbReference>
<dbReference type="Pfam" id="PF00618">
    <property type="entry name" value="RasGEF_N"/>
    <property type="match status" value="1"/>
</dbReference>
<evidence type="ECO:0000256" key="15">
    <source>
        <dbReference type="ARBA" id="ARBA00022843"/>
    </source>
</evidence>
<dbReference type="PANTHER" id="PTHR45161:SF2">
    <property type="entry name" value="RAP GUANINE NUCLEOTIDE EXCHANGE FACTOR 2"/>
    <property type="match status" value="1"/>
</dbReference>